<dbReference type="FunFam" id="3.30.160.20:FF:000001">
    <property type="entry name" value="30S ribosomal protein S5"/>
    <property type="match status" value="1"/>
</dbReference>
<comment type="subunit">
    <text evidence="8">Part of the 30S ribosomal subunit. Contacts proteins S4 and S8.</text>
</comment>
<dbReference type="Pfam" id="PF03719">
    <property type="entry name" value="Ribosomal_S5_C"/>
    <property type="match status" value="1"/>
</dbReference>
<comment type="caution">
    <text evidence="11">The sequence shown here is derived from an EMBL/GenBank/DDBJ whole genome shotgun (WGS) entry which is preliminary data.</text>
</comment>
<comment type="function">
    <text evidence="1 8">Located at the back of the 30S subunit body where it stabilizes the conformation of the head with respect to the body.</text>
</comment>
<dbReference type="SUPFAM" id="SSF54211">
    <property type="entry name" value="Ribosomal protein S5 domain 2-like"/>
    <property type="match status" value="1"/>
</dbReference>
<dbReference type="RefSeq" id="WP_106053733.1">
    <property type="nucleotide sequence ID" value="NZ_CALXOB010000050.1"/>
</dbReference>
<dbReference type="Gene3D" id="3.30.160.20">
    <property type="match status" value="1"/>
</dbReference>
<evidence type="ECO:0000256" key="6">
    <source>
        <dbReference type="ARBA" id="ARBA00023274"/>
    </source>
</evidence>
<dbReference type="GO" id="GO:0003735">
    <property type="term" value="F:structural constituent of ribosome"/>
    <property type="evidence" value="ECO:0007669"/>
    <property type="project" value="UniProtKB-UniRule"/>
</dbReference>
<evidence type="ECO:0000256" key="4">
    <source>
        <dbReference type="ARBA" id="ARBA00022884"/>
    </source>
</evidence>
<dbReference type="GO" id="GO:0019843">
    <property type="term" value="F:rRNA binding"/>
    <property type="evidence" value="ECO:0007669"/>
    <property type="project" value="UniProtKB-UniRule"/>
</dbReference>
<comment type="domain">
    <text evidence="8">The N-terminal domain interacts with the head of the 30S subunit; the C-terminal domain interacts with the body and contacts protein S4. The interaction surface between S4 and S5 is involved in control of translational fidelity.</text>
</comment>
<dbReference type="Gene3D" id="3.30.230.10">
    <property type="match status" value="1"/>
</dbReference>
<evidence type="ECO:0000313" key="12">
    <source>
        <dbReference type="Proteomes" id="UP000435649"/>
    </source>
</evidence>
<name>A0A844G5M5_9BACT</name>
<dbReference type="SUPFAM" id="SSF54768">
    <property type="entry name" value="dsRNA-binding domain-like"/>
    <property type="match status" value="1"/>
</dbReference>
<dbReference type="InterPro" id="IPR013810">
    <property type="entry name" value="Ribosomal_uS5_N"/>
</dbReference>
<dbReference type="GO" id="GO:0015935">
    <property type="term" value="C:small ribosomal subunit"/>
    <property type="evidence" value="ECO:0007669"/>
    <property type="project" value="InterPro"/>
</dbReference>
<organism evidence="11 12">
    <name type="scientific">Victivallis lenta</name>
    <dbReference type="NCBI Taxonomy" id="2606640"/>
    <lineage>
        <taxon>Bacteria</taxon>
        <taxon>Pseudomonadati</taxon>
        <taxon>Lentisphaerota</taxon>
        <taxon>Lentisphaeria</taxon>
        <taxon>Victivallales</taxon>
        <taxon>Victivallaceae</taxon>
        <taxon>Victivallis</taxon>
    </lineage>
</organism>
<dbReference type="InterPro" id="IPR020568">
    <property type="entry name" value="Ribosomal_Su5_D2-typ_SF"/>
</dbReference>
<keyword evidence="12" id="KW-1185">Reference proteome</keyword>
<dbReference type="PROSITE" id="PS00585">
    <property type="entry name" value="RIBOSOMAL_S5"/>
    <property type="match status" value="1"/>
</dbReference>
<evidence type="ECO:0000256" key="9">
    <source>
        <dbReference type="RuleBase" id="RU003823"/>
    </source>
</evidence>
<dbReference type="PANTHER" id="PTHR48277:SF1">
    <property type="entry name" value="MITOCHONDRIAL RIBOSOMAL PROTEIN S5"/>
    <property type="match status" value="1"/>
</dbReference>
<dbReference type="GO" id="GO:0005737">
    <property type="term" value="C:cytoplasm"/>
    <property type="evidence" value="ECO:0007669"/>
    <property type="project" value="UniProtKB-ARBA"/>
</dbReference>
<dbReference type="NCBIfam" id="TIGR01021">
    <property type="entry name" value="rpsE_bact"/>
    <property type="match status" value="1"/>
</dbReference>
<dbReference type="Pfam" id="PF00333">
    <property type="entry name" value="Ribosomal_S5"/>
    <property type="match status" value="1"/>
</dbReference>
<dbReference type="EMBL" id="VUNS01000016">
    <property type="protein sequence ID" value="MST98195.1"/>
    <property type="molecule type" value="Genomic_DNA"/>
</dbReference>
<dbReference type="InterPro" id="IPR005712">
    <property type="entry name" value="Ribosomal_uS5_bac-type"/>
</dbReference>
<evidence type="ECO:0000256" key="5">
    <source>
        <dbReference type="ARBA" id="ARBA00022980"/>
    </source>
</evidence>
<evidence type="ECO:0000256" key="3">
    <source>
        <dbReference type="ARBA" id="ARBA00022730"/>
    </source>
</evidence>
<dbReference type="InterPro" id="IPR014721">
    <property type="entry name" value="Ribsml_uS5_D2-typ_fold_subgr"/>
</dbReference>
<dbReference type="InterPro" id="IPR018192">
    <property type="entry name" value="Ribosomal_uS5_N_CS"/>
</dbReference>
<dbReference type="GO" id="GO:0006412">
    <property type="term" value="P:translation"/>
    <property type="evidence" value="ECO:0007669"/>
    <property type="project" value="UniProtKB-UniRule"/>
</dbReference>
<evidence type="ECO:0000256" key="2">
    <source>
        <dbReference type="ARBA" id="ARBA00008945"/>
    </source>
</evidence>
<dbReference type="InterPro" id="IPR000851">
    <property type="entry name" value="Ribosomal_uS5"/>
</dbReference>
<keyword evidence="6 8" id="KW-0687">Ribonucleoprotein</keyword>
<keyword evidence="3 8" id="KW-0699">rRNA-binding</keyword>
<proteinExistence type="inferred from homology"/>
<keyword evidence="4 8" id="KW-0694">RNA-binding</keyword>
<comment type="function">
    <text evidence="8">With S4 and S12 plays an important role in translational accuracy.</text>
</comment>
<evidence type="ECO:0000256" key="8">
    <source>
        <dbReference type="HAMAP-Rule" id="MF_01307"/>
    </source>
</evidence>
<reference evidence="11 12" key="1">
    <citation type="submission" date="2019-08" db="EMBL/GenBank/DDBJ databases">
        <title>In-depth cultivation of the pig gut microbiome towards novel bacterial diversity and tailored functional studies.</title>
        <authorList>
            <person name="Wylensek D."/>
            <person name="Hitch T.C.A."/>
            <person name="Clavel T."/>
        </authorList>
    </citation>
    <scope>NUCLEOTIDE SEQUENCE [LARGE SCALE GENOMIC DNA]</scope>
    <source>
        <strain evidence="11 12">BBE-744-WT-12</strain>
    </source>
</reference>
<accession>A0A844G5M5</accession>
<sequence length="179" mass="18616">MAKRDNFNEAAQSEFDESVISINRSAKVVKGGKNFSFGALVVVGDHNGRVGYGYGKANEVSDAIRKGGEAARRNLVTVPMNGQTLPHEIEVKFGGARVLLRPASSGTGLIAGGAVRAILELAGVKDVLAKSLGAANAANVAKATFKAISQLSSREEVYARRGIPMPQAAQVAAPVAENN</sequence>
<dbReference type="HAMAP" id="MF_01307_B">
    <property type="entry name" value="Ribosomal_uS5_B"/>
    <property type="match status" value="1"/>
</dbReference>
<keyword evidence="5 8" id="KW-0689">Ribosomal protein</keyword>
<evidence type="ECO:0000256" key="1">
    <source>
        <dbReference type="ARBA" id="ARBA00003093"/>
    </source>
</evidence>
<feature type="domain" description="S5 DRBM" evidence="10">
    <location>
        <begin position="15"/>
        <end position="78"/>
    </location>
</feature>
<dbReference type="GO" id="GO:0042254">
    <property type="term" value="P:ribosome biogenesis"/>
    <property type="evidence" value="ECO:0007669"/>
    <property type="project" value="UniProtKB-ARBA"/>
</dbReference>
<dbReference type="Proteomes" id="UP000435649">
    <property type="component" value="Unassembled WGS sequence"/>
</dbReference>
<protein>
    <recommendedName>
        <fullName evidence="7 8">Small ribosomal subunit protein uS5</fullName>
    </recommendedName>
</protein>
<dbReference type="FunFam" id="3.30.230.10:FF:000002">
    <property type="entry name" value="30S ribosomal protein S5"/>
    <property type="match status" value="1"/>
</dbReference>
<evidence type="ECO:0000313" key="11">
    <source>
        <dbReference type="EMBL" id="MST98195.1"/>
    </source>
</evidence>
<gene>
    <name evidence="8 11" type="primary">rpsE</name>
    <name evidence="11" type="ORF">FYJ85_14215</name>
</gene>
<evidence type="ECO:0000256" key="7">
    <source>
        <dbReference type="ARBA" id="ARBA00035255"/>
    </source>
</evidence>
<dbReference type="PANTHER" id="PTHR48277">
    <property type="entry name" value="MITOCHONDRIAL RIBOSOMAL PROTEIN S5"/>
    <property type="match status" value="1"/>
</dbReference>
<dbReference type="AlphaFoldDB" id="A0A844G5M5"/>
<comment type="similarity">
    <text evidence="2 8 9">Belongs to the universal ribosomal protein uS5 family.</text>
</comment>
<dbReference type="InterPro" id="IPR005324">
    <property type="entry name" value="Ribosomal_uS5_C"/>
</dbReference>
<dbReference type="PROSITE" id="PS50881">
    <property type="entry name" value="S5_DSRBD"/>
    <property type="match status" value="1"/>
</dbReference>
<evidence type="ECO:0000259" key="10">
    <source>
        <dbReference type="PROSITE" id="PS50881"/>
    </source>
</evidence>